<dbReference type="Gene3D" id="1.20.5.1930">
    <property type="match status" value="1"/>
</dbReference>
<keyword evidence="9" id="KW-0812">Transmembrane</keyword>
<dbReference type="EMBL" id="JBITGY010000001">
    <property type="protein sequence ID" value="MFI6496457.1"/>
    <property type="molecule type" value="Genomic_DNA"/>
</dbReference>
<evidence type="ECO:0000256" key="9">
    <source>
        <dbReference type="SAM" id="Phobius"/>
    </source>
</evidence>
<evidence type="ECO:0000256" key="1">
    <source>
        <dbReference type="ARBA" id="ARBA00000085"/>
    </source>
</evidence>
<organism evidence="11 12">
    <name type="scientific">Nonomuraea typhae</name>
    <dbReference type="NCBI Taxonomy" id="2603600"/>
    <lineage>
        <taxon>Bacteria</taxon>
        <taxon>Bacillati</taxon>
        <taxon>Actinomycetota</taxon>
        <taxon>Actinomycetes</taxon>
        <taxon>Streptosporangiales</taxon>
        <taxon>Streptosporangiaceae</taxon>
        <taxon>Nonomuraea</taxon>
    </lineage>
</organism>
<proteinExistence type="predicted"/>
<keyword evidence="6 11" id="KW-0418">Kinase</keyword>
<reference evidence="11 12" key="1">
    <citation type="submission" date="2024-10" db="EMBL/GenBank/DDBJ databases">
        <title>The Natural Products Discovery Center: Release of the First 8490 Sequenced Strains for Exploring Actinobacteria Biosynthetic Diversity.</title>
        <authorList>
            <person name="Kalkreuter E."/>
            <person name="Kautsar S.A."/>
            <person name="Yang D."/>
            <person name="Bader C.D."/>
            <person name="Teijaro C.N."/>
            <person name="Fluegel L."/>
            <person name="Davis C.M."/>
            <person name="Simpson J.R."/>
            <person name="Lauterbach L."/>
            <person name="Steele A.D."/>
            <person name="Gui C."/>
            <person name="Meng S."/>
            <person name="Li G."/>
            <person name="Viehrig K."/>
            <person name="Ye F."/>
            <person name="Su P."/>
            <person name="Kiefer A.F."/>
            <person name="Nichols A."/>
            <person name="Cepeda A.J."/>
            <person name="Yan W."/>
            <person name="Fan B."/>
            <person name="Jiang Y."/>
            <person name="Adhikari A."/>
            <person name="Zheng C.-J."/>
            <person name="Schuster L."/>
            <person name="Cowan T.M."/>
            <person name="Smanski M.J."/>
            <person name="Chevrette M.G."/>
            <person name="De Carvalho L.P.S."/>
            <person name="Shen B."/>
        </authorList>
    </citation>
    <scope>NUCLEOTIDE SEQUENCE [LARGE SCALE GENOMIC DNA]</scope>
    <source>
        <strain evidence="11 12">NPDC050545</strain>
    </source>
</reference>
<dbReference type="PANTHER" id="PTHR24421">
    <property type="entry name" value="NITRATE/NITRITE SENSOR PROTEIN NARX-RELATED"/>
    <property type="match status" value="1"/>
</dbReference>
<evidence type="ECO:0000313" key="11">
    <source>
        <dbReference type="EMBL" id="MFI6496457.1"/>
    </source>
</evidence>
<dbReference type="InterPro" id="IPR050482">
    <property type="entry name" value="Sensor_HK_TwoCompSys"/>
</dbReference>
<evidence type="ECO:0000256" key="7">
    <source>
        <dbReference type="ARBA" id="ARBA00022840"/>
    </source>
</evidence>
<keyword evidence="3" id="KW-0597">Phosphoprotein</keyword>
<dbReference type="EC" id="2.7.13.3" evidence="2"/>
<comment type="caution">
    <text evidence="11">The sequence shown here is derived from an EMBL/GenBank/DDBJ whole genome shotgun (WGS) entry which is preliminary data.</text>
</comment>
<keyword evidence="4" id="KW-0808">Transferase</keyword>
<keyword evidence="5" id="KW-0547">Nucleotide-binding</keyword>
<dbReference type="Proteomes" id="UP001612741">
    <property type="component" value="Unassembled WGS sequence"/>
</dbReference>
<evidence type="ECO:0000256" key="5">
    <source>
        <dbReference type="ARBA" id="ARBA00022741"/>
    </source>
</evidence>
<keyword evidence="12" id="KW-1185">Reference proteome</keyword>
<evidence type="ECO:0000256" key="2">
    <source>
        <dbReference type="ARBA" id="ARBA00012438"/>
    </source>
</evidence>
<dbReference type="PANTHER" id="PTHR24421:SF10">
    <property type="entry name" value="NITRATE_NITRITE SENSOR PROTEIN NARQ"/>
    <property type="match status" value="1"/>
</dbReference>
<dbReference type="SUPFAM" id="SSF55874">
    <property type="entry name" value="ATPase domain of HSP90 chaperone/DNA topoisomerase II/histidine kinase"/>
    <property type="match status" value="1"/>
</dbReference>
<keyword evidence="9" id="KW-1133">Transmembrane helix</keyword>
<dbReference type="InterPro" id="IPR011712">
    <property type="entry name" value="Sig_transdc_His_kin_sub3_dim/P"/>
</dbReference>
<evidence type="ECO:0000256" key="6">
    <source>
        <dbReference type="ARBA" id="ARBA00022777"/>
    </source>
</evidence>
<accession>A0ABW7YL63</accession>
<name>A0ABW7YL63_9ACTN</name>
<dbReference type="Gene3D" id="3.30.565.10">
    <property type="entry name" value="Histidine kinase-like ATPase, C-terminal domain"/>
    <property type="match status" value="1"/>
</dbReference>
<dbReference type="Pfam" id="PF07730">
    <property type="entry name" value="HisKA_3"/>
    <property type="match status" value="1"/>
</dbReference>
<sequence length="253" mass="26553">MPGLHLAELLLGIVIGVLLTSGVWLARRRALSRAPTSSAEAFEERRRIARELHDGIGHGLLLIAMHARALPALAPQTRPVAQAIDETVSDVLNQVRSAVGVLRGGRRPPAEGWLAPLSAQVAVMISNLPSGAPAVRLAIRGVERQLGARVGDVALRLVQEALTNACKHGGDLPVRVDLSFGERLEVSVTSGTGDLVEHVPSMAGYGLNGMCEGVVAEGGRFECGPLSGGGFLVRASLPIGEKVHEARAYSDRG</sequence>
<dbReference type="CDD" id="cd16917">
    <property type="entry name" value="HATPase_UhpB-NarQ-NarX-like"/>
    <property type="match status" value="1"/>
</dbReference>
<dbReference type="InterPro" id="IPR036890">
    <property type="entry name" value="HATPase_C_sf"/>
</dbReference>
<keyword evidence="9" id="KW-0472">Membrane</keyword>
<evidence type="ECO:0000256" key="8">
    <source>
        <dbReference type="ARBA" id="ARBA00023012"/>
    </source>
</evidence>
<dbReference type="GO" id="GO:0016301">
    <property type="term" value="F:kinase activity"/>
    <property type="evidence" value="ECO:0007669"/>
    <property type="project" value="UniProtKB-KW"/>
</dbReference>
<gene>
    <name evidence="11" type="ORF">ACIBG2_03680</name>
</gene>
<evidence type="ECO:0000256" key="4">
    <source>
        <dbReference type="ARBA" id="ARBA00022679"/>
    </source>
</evidence>
<feature type="transmembrane region" description="Helical" evidence="9">
    <location>
        <begin position="6"/>
        <end position="26"/>
    </location>
</feature>
<evidence type="ECO:0000256" key="3">
    <source>
        <dbReference type="ARBA" id="ARBA00022553"/>
    </source>
</evidence>
<keyword evidence="8" id="KW-0902">Two-component regulatory system</keyword>
<comment type="catalytic activity">
    <reaction evidence="1">
        <text>ATP + protein L-histidine = ADP + protein N-phospho-L-histidine.</text>
        <dbReference type="EC" id="2.7.13.3"/>
    </reaction>
</comment>
<protein>
    <recommendedName>
        <fullName evidence="2">histidine kinase</fullName>
        <ecNumber evidence="2">2.7.13.3</ecNumber>
    </recommendedName>
</protein>
<keyword evidence="7" id="KW-0067">ATP-binding</keyword>
<evidence type="ECO:0000259" key="10">
    <source>
        <dbReference type="Pfam" id="PF07730"/>
    </source>
</evidence>
<feature type="domain" description="Signal transduction histidine kinase subgroup 3 dimerisation and phosphoacceptor" evidence="10">
    <location>
        <begin position="44"/>
        <end position="104"/>
    </location>
</feature>
<evidence type="ECO:0000313" key="12">
    <source>
        <dbReference type="Proteomes" id="UP001612741"/>
    </source>
</evidence>
<dbReference type="RefSeq" id="WP_397078598.1">
    <property type="nucleotide sequence ID" value="NZ_JBITGY010000001.1"/>
</dbReference>